<dbReference type="OrthoDB" id="9782422at2"/>
<name>A0A1E7DPZ9_9BACI</name>
<gene>
    <name evidence="5" type="ORF">BA724_03745</name>
</gene>
<dbReference type="STRING" id="1714016.BA724_03745"/>
<evidence type="ECO:0000256" key="3">
    <source>
        <dbReference type="ARBA" id="ARBA00022840"/>
    </source>
</evidence>
<keyword evidence="6" id="KW-1185">Reference proteome</keyword>
<dbReference type="PANTHER" id="PTHR43309">
    <property type="entry name" value="5-OXOPROLINASE SUBUNIT C"/>
    <property type="match status" value="1"/>
</dbReference>
<dbReference type="NCBIfam" id="TIGR00724">
    <property type="entry name" value="urea_amlyse_rel"/>
    <property type="match status" value="1"/>
</dbReference>
<organism evidence="5 6">
    <name type="scientific">Domibacillus iocasae</name>
    <dbReference type="NCBI Taxonomy" id="1714016"/>
    <lineage>
        <taxon>Bacteria</taxon>
        <taxon>Bacillati</taxon>
        <taxon>Bacillota</taxon>
        <taxon>Bacilli</taxon>
        <taxon>Bacillales</taxon>
        <taxon>Bacillaceae</taxon>
        <taxon>Domibacillus</taxon>
    </lineage>
</organism>
<comment type="caution">
    <text evidence="5">The sequence shown here is derived from an EMBL/GenBank/DDBJ whole genome shotgun (WGS) entry which is preliminary data.</text>
</comment>
<dbReference type="Gene3D" id="2.40.100.10">
    <property type="entry name" value="Cyclophilin-like"/>
    <property type="match status" value="1"/>
</dbReference>
<accession>A0A1E7DPZ9</accession>
<proteinExistence type="predicted"/>
<dbReference type="InterPro" id="IPR052708">
    <property type="entry name" value="PxpC"/>
</dbReference>
<dbReference type="RefSeq" id="WP_069938014.1">
    <property type="nucleotide sequence ID" value="NZ_MAMP01000020.1"/>
</dbReference>
<dbReference type="Proteomes" id="UP000095658">
    <property type="component" value="Unassembled WGS sequence"/>
</dbReference>
<reference evidence="5 6" key="1">
    <citation type="submission" date="2016-06" db="EMBL/GenBank/DDBJ databases">
        <title>Domibacillus iocasae genome sequencing.</title>
        <authorList>
            <person name="Verma A."/>
            <person name="Pal Y."/>
            <person name="Ojha A.K."/>
            <person name="Krishnamurthi S."/>
        </authorList>
    </citation>
    <scope>NUCLEOTIDE SEQUENCE [LARGE SCALE GENOMIC DNA]</scope>
    <source>
        <strain evidence="5 6">DSM 29979</strain>
    </source>
</reference>
<dbReference type="Pfam" id="PF02626">
    <property type="entry name" value="CT_A_B"/>
    <property type="match status" value="1"/>
</dbReference>
<sequence length="334" mass="36778">MSVHIIRPGLLATIQDLGRYGFQQYGVVVGGAMDSFSFRLGNVLVGNEEGEAAIEVTMMGTSLQFKEDTLISITGGNLNPVIDGSPVPLWRPVFVKKDTVLSFAGCQSGCRAYVAVAGGFSIPSVMNSKSTYVRGEIGGFKGRALKEGDVIPLAEENAFSLKVKKVLQKKLKNDSFAAADWYVPFERYLNGKVVRVVKGAEFEEFSELAQKQFFEQEFQITPQSDRMGYRLSGPSLQLKQSFELLSEAVANGTIQVPSDGNPIVLLADRQTTGGYPRIGQIAAADLPIIAQMKPGDRVRFKEISLHEAEQLYMEREKEIKQIRTALLLKERSVE</sequence>
<dbReference type="SUPFAM" id="SSF50891">
    <property type="entry name" value="Cyclophilin-like"/>
    <property type="match status" value="1"/>
</dbReference>
<dbReference type="GO" id="GO:0016787">
    <property type="term" value="F:hydrolase activity"/>
    <property type="evidence" value="ECO:0007669"/>
    <property type="project" value="UniProtKB-KW"/>
</dbReference>
<protein>
    <submittedName>
        <fullName evidence="5">KipI antagonist</fullName>
    </submittedName>
</protein>
<dbReference type="SMART" id="SM00797">
    <property type="entry name" value="AHS2"/>
    <property type="match status" value="1"/>
</dbReference>
<dbReference type="InterPro" id="IPR029000">
    <property type="entry name" value="Cyclophilin-like_dom_sf"/>
</dbReference>
<evidence type="ECO:0000256" key="1">
    <source>
        <dbReference type="ARBA" id="ARBA00022741"/>
    </source>
</evidence>
<keyword evidence="3" id="KW-0067">ATP-binding</keyword>
<dbReference type="PANTHER" id="PTHR43309:SF5">
    <property type="entry name" value="5-OXOPROLINASE SUBUNIT C"/>
    <property type="match status" value="1"/>
</dbReference>
<evidence type="ECO:0000313" key="5">
    <source>
        <dbReference type="EMBL" id="OES45133.1"/>
    </source>
</evidence>
<feature type="domain" description="Carboxyltransferase" evidence="4">
    <location>
        <begin position="24"/>
        <end position="318"/>
    </location>
</feature>
<dbReference type="GO" id="GO:0005524">
    <property type="term" value="F:ATP binding"/>
    <property type="evidence" value="ECO:0007669"/>
    <property type="project" value="UniProtKB-KW"/>
</dbReference>
<dbReference type="InterPro" id="IPR003778">
    <property type="entry name" value="CT_A_B"/>
</dbReference>
<evidence type="ECO:0000256" key="2">
    <source>
        <dbReference type="ARBA" id="ARBA00022801"/>
    </source>
</evidence>
<keyword evidence="2" id="KW-0378">Hydrolase</keyword>
<dbReference type="EMBL" id="MAMP01000020">
    <property type="protein sequence ID" value="OES45133.1"/>
    <property type="molecule type" value="Genomic_DNA"/>
</dbReference>
<evidence type="ECO:0000313" key="6">
    <source>
        <dbReference type="Proteomes" id="UP000095658"/>
    </source>
</evidence>
<keyword evidence="1" id="KW-0547">Nucleotide-binding</keyword>
<dbReference type="AlphaFoldDB" id="A0A1E7DPZ9"/>
<evidence type="ECO:0000259" key="4">
    <source>
        <dbReference type="SMART" id="SM00797"/>
    </source>
</evidence>